<feature type="transmembrane region" description="Helical" evidence="2">
    <location>
        <begin position="70"/>
        <end position="91"/>
    </location>
</feature>
<dbReference type="RefSeq" id="WP_179546937.1">
    <property type="nucleotide sequence ID" value="NZ_BSEW01000001.1"/>
</dbReference>
<evidence type="ECO:0000313" key="3">
    <source>
        <dbReference type="EMBL" id="NYD69651.1"/>
    </source>
</evidence>
<organism evidence="3 4">
    <name type="scientific">Herbiconiux flava</name>
    <dbReference type="NCBI Taxonomy" id="881268"/>
    <lineage>
        <taxon>Bacteria</taxon>
        <taxon>Bacillati</taxon>
        <taxon>Actinomycetota</taxon>
        <taxon>Actinomycetes</taxon>
        <taxon>Micrococcales</taxon>
        <taxon>Microbacteriaceae</taxon>
        <taxon>Herbiconiux</taxon>
    </lineage>
</organism>
<dbReference type="EMBL" id="JACCBM010000001">
    <property type="protein sequence ID" value="NYD69651.1"/>
    <property type="molecule type" value="Genomic_DNA"/>
</dbReference>
<evidence type="ECO:0000256" key="2">
    <source>
        <dbReference type="SAM" id="Phobius"/>
    </source>
</evidence>
<feature type="region of interest" description="Disordered" evidence="1">
    <location>
        <begin position="1"/>
        <end position="28"/>
    </location>
</feature>
<keyword evidence="2" id="KW-1133">Transmembrane helix</keyword>
<dbReference type="AlphaFoldDB" id="A0A852SLC6"/>
<keyword evidence="4" id="KW-1185">Reference proteome</keyword>
<dbReference type="Proteomes" id="UP000549913">
    <property type="component" value="Unassembled WGS sequence"/>
</dbReference>
<keyword evidence="2" id="KW-0472">Membrane</keyword>
<keyword evidence="2" id="KW-0812">Transmembrane</keyword>
<gene>
    <name evidence="3" type="ORF">BJ984_000809</name>
</gene>
<accession>A0A852SLC6</accession>
<reference evidence="3 4" key="1">
    <citation type="submission" date="2020-07" db="EMBL/GenBank/DDBJ databases">
        <title>Sequencing the genomes of 1000 actinobacteria strains.</title>
        <authorList>
            <person name="Klenk H.-P."/>
        </authorList>
    </citation>
    <scope>NUCLEOTIDE SEQUENCE [LARGE SCALE GENOMIC DNA]</scope>
    <source>
        <strain evidence="3 4">DSM 26474</strain>
    </source>
</reference>
<dbReference type="Pfam" id="PF12277">
    <property type="entry name" value="DUF3618"/>
    <property type="match status" value="1"/>
</dbReference>
<protein>
    <recommendedName>
        <fullName evidence="5">DUF3618 domain-containing protein</fullName>
    </recommendedName>
</protein>
<sequence length="97" mass="10274">MSDAAVSKPSAKAPAERSTPALHADIQKTRDDLRSTLDAIEFKLNVPKQARHAAHRLKSRFNRLRAENPVAVYAGIGGAVVVLAGVAVLGFRSASKG</sequence>
<evidence type="ECO:0008006" key="5">
    <source>
        <dbReference type="Google" id="ProtNLM"/>
    </source>
</evidence>
<evidence type="ECO:0000313" key="4">
    <source>
        <dbReference type="Proteomes" id="UP000549913"/>
    </source>
</evidence>
<feature type="compositionally biased region" description="Low complexity" evidence="1">
    <location>
        <begin position="1"/>
        <end position="13"/>
    </location>
</feature>
<evidence type="ECO:0000256" key="1">
    <source>
        <dbReference type="SAM" id="MobiDB-lite"/>
    </source>
</evidence>
<comment type="caution">
    <text evidence="3">The sequence shown here is derived from an EMBL/GenBank/DDBJ whole genome shotgun (WGS) entry which is preliminary data.</text>
</comment>
<proteinExistence type="predicted"/>
<name>A0A852SLC6_9MICO</name>
<dbReference type="InterPro" id="IPR022062">
    <property type="entry name" value="DUF3618"/>
</dbReference>